<reference evidence="1" key="3">
    <citation type="submission" date="2025-09" db="UniProtKB">
        <authorList>
            <consortium name="Ensembl"/>
        </authorList>
    </citation>
    <scope>IDENTIFICATION</scope>
</reference>
<dbReference type="Ensembl" id="ENSOMYT00000146114.1">
    <property type="protein sequence ID" value="ENSOMYP00000123888.1"/>
    <property type="gene ID" value="ENSOMYG00000064811.1"/>
</dbReference>
<reference evidence="1" key="1">
    <citation type="submission" date="2020-07" db="EMBL/GenBank/DDBJ databases">
        <title>A long reads based de novo assembly of the rainbow trout Arlee double haploid line genome.</title>
        <authorList>
            <person name="Gao G."/>
            <person name="Palti Y."/>
        </authorList>
    </citation>
    <scope>NUCLEOTIDE SEQUENCE [LARGE SCALE GENOMIC DNA]</scope>
</reference>
<protein>
    <submittedName>
        <fullName evidence="1">Uncharacterized protein</fullName>
    </submittedName>
</protein>
<evidence type="ECO:0000313" key="2">
    <source>
        <dbReference type="Proteomes" id="UP000694395"/>
    </source>
</evidence>
<evidence type="ECO:0000313" key="1">
    <source>
        <dbReference type="Ensembl" id="ENSOMYP00000123888.1"/>
    </source>
</evidence>
<dbReference type="Proteomes" id="UP000694395">
    <property type="component" value="Chromosome 2"/>
</dbReference>
<organism evidence="1 2">
    <name type="scientific">Oncorhynchus mykiss</name>
    <name type="common">Rainbow trout</name>
    <name type="synonym">Salmo gairdneri</name>
    <dbReference type="NCBI Taxonomy" id="8022"/>
    <lineage>
        <taxon>Eukaryota</taxon>
        <taxon>Metazoa</taxon>
        <taxon>Chordata</taxon>
        <taxon>Craniata</taxon>
        <taxon>Vertebrata</taxon>
        <taxon>Euteleostomi</taxon>
        <taxon>Actinopterygii</taxon>
        <taxon>Neopterygii</taxon>
        <taxon>Teleostei</taxon>
        <taxon>Protacanthopterygii</taxon>
        <taxon>Salmoniformes</taxon>
        <taxon>Salmonidae</taxon>
        <taxon>Salmoninae</taxon>
        <taxon>Oncorhynchus</taxon>
    </lineage>
</organism>
<sequence>MHWMYCHSLMGIMRKCSGTGVEFEGYRASVLAVAKAKSPSPALTQDLSLPSGLYSRVPNLGLVLARQALGKLQCLEQPPPEELKEETHIQPIDKRISLVQRSLLVQLINNRAKLLTCLFVLWRHLEFDLLYCTPTDPKDSLMPGASEVLPRLTLLYRGSCRVTWGQALQRKLQEVEGLNSQVRSHSTFIQALVRRIQGLFHQPKS</sequence>
<keyword evidence="2" id="KW-1185">Reference proteome</keyword>
<name>A0A8K9WVG6_ONCMY</name>
<proteinExistence type="predicted"/>
<accession>A0A8K9WVG6</accession>
<dbReference type="AlphaFoldDB" id="A0A8K9WVG6"/>
<reference evidence="1" key="2">
    <citation type="submission" date="2025-08" db="UniProtKB">
        <authorList>
            <consortium name="Ensembl"/>
        </authorList>
    </citation>
    <scope>IDENTIFICATION</scope>
</reference>